<organism evidence="2 3">
    <name type="scientific">Metabacillus malikii</name>
    <dbReference type="NCBI Taxonomy" id="1504265"/>
    <lineage>
        <taxon>Bacteria</taxon>
        <taxon>Bacillati</taxon>
        <taxon>Bacillota</taxon>
        <taxon>Bacilli</taxon>
        <taxon>Bacillales</taxon>
        <taxon>Bacillaceae</taxon>
        <taxon>Metabacillus</taxon>
    </lineage>
</organism>
<name>A0ABT9ZGV2_9BACI</name>
<evidence type="ECO:0000313" key="2">
    <source>
        <dbReference type="EMBL" id="MDQ0231519.1"/>
    </source>
</evidence>
<accession>A0ABT9ZGV2</accession>
<dbReference type="InterPro" id="IPR021560">
    <property type="entry name" value="DUF3021"/>
</dbReference>
<feature type="transmembrane region" description="Helical" evidence="1">
    <location>
        <begin position="73"/>
        <end position="93"/>
    </location>
</feature>
<sequence>MKSFIMRSFIGICFGAIVAVVVTNLLFLVGGLEAIDGDLFLKNSLGSLFCGWFFIVSPMYFEIRKLTLSQQTILHFVTVLVLYFILALTIGWIPFNTNIILLTIFSAIVVYAGIWTAFYLYFKNQARKLNDDLKKC</sequence>
<feature type="transmembrane region" description="Helical" evidence="1">
    <location>
        <begin position="12"/>
        <end position="32"/>
    </location>
</feature>
<reference evidence="2 3" key="1">
    <citation type="submission" date="2023-07" db="EMBL/GenBank/DDBJ databases">
        <title>Genomic Encyclopedia of Type Strains, Phase IV (KMG-IV): sequencing the most valuable type-strain genomes for metagenomic binning, comparative biology and taxonomic classification.</title>
        <authorList>
            <person name="Goeker M."/>
        </authorList>
    </citation>
    <scope>NUCLEOTIDE SEQUENCE [LARGE SCALE GENOMIC DNA]</scope>
    <source>
        <strain evidence="2 3">DSM 29005</strain>
    </source>
</reference>
<feature type="transmembrane region" description="Helical" evidence="1">
    <location>
        <begin position="44"/>
        <end position="61"/>
    </location>
</feature>
<evidence type="ECO:0000256" key="1">
    <source>
        <dbReference type="SAM" id="Phobius"/>
    </source>
</evidence>
<protein>
    <submittedName>
        <fullName evidence="2">Magnesium-transporting ATPase (P-type)</fullName>
    </submittedName>
</protein>
<evidence type="ECO:0000313" key="3">
    <source>
        <dbReference type="Proteomes" id="UP001234495"/>
    </source>
</evidence>
<dbReference type="RefSeq" id="WP_307342619.1">
    <property type="nucleotide sequence ID" value="NZ_JAUSUD010000013.1"/>
</dbReference>
<keyword evidence="1" id="KW-0812">Transmembrane</keyword>
<keyword evidence="1" id="KW-1133">Transmembrane helix</keyword>
<keyword evidence="1" id="KW-0472">Membrane</keyword>
<gene>
    <name evidence="2" type="ORF">J2S19_002802</name>
</gene>
<proteinExistence type="predicted"/>
<dbReference type="Pfam" id="PF11457">
    <property type="entry name" value="DUF3021"/>
    <property type="match status" value="1"/>
</dbReference>
<dbReference type="Proteomes" id="UP001234495">
    <property type="component" value="Unassembled WGS sequence"/>
</dbReference>
<feature type="transmembrane region" description="Helical" evidence="1">
    <location>
        <begin position="99"/>
        <end position="122"/>
    </location>
</feature>
<dbReference type="EMBL" id="JAUSUD010000013">
    <property type="protein sequence ID" value="MDQ0231519.1"/>
    <property type="molecule type" value="Genomic_DNA"/>
</dbReference>
<comment type="caution">
    <text evidence="2">The sequence shown here is derived from an EMBL/GenBank/DDBJ whole genome shotgun (WGS) entry which is preliminary data.</text>
</comment>
<keyword evidence="3" id="KW-1185">Reference proteome</keyword>